<dbReference type="EMBL" id="JBHSYM010000001">
    <property type="protein sequence ID" value="MFC7010218.1"/>
    <property type="molecule type" value="Genomic_DNA"/>
</dbReference>
<evidence type="ECO:0000259" key="1">
    <source>
        <dbReference type="Pfam" id="PF03756"/>
    </source>
</evidence>
<dbReference type="Proteomes" id="UP001596409">
    <property type="component" value="Unassembled WGS sequence"/>
</dbReference>
<gene>
    <name evidence="2" type="ORF">ACFQMH_00495</name>
</gene>
<evidence type="ECO:0000313" key="2">
    <source>
        <dbReference type="EMBL" id="MFC7010218.1"/>
    </source>
</evidence>
<evidence type="ECO:0000313" key="3">
    <source>
        <dbReference type="Proteomes" id="UP001596409"/>
    </source>
</evidence>
<dbReference type="NCBIfam" id="NF041195">
    <property type="entry name" value="ScbA_BarX_GamBu"/>
    <property type="match status" value="1"/>
</dbReference>
<feature type="domain" description="A-factor biosynthesis hotdog" evidence="1">
    <location>
        <begin position="174"/>
        <end position="268"/>
    </location>
</feature>
<dbReference type="InterPro" id="IPR047757">
    <property type="entry name" value="AfsA-like"/>
</dbReference>
<comment type="caution">
    <text evidence="2">The sequence shown here is derived from an EMBL/GenBank/DDBJ whole genome shotgun (WGS) entry which is preliminary data.</text>
</comment>
<feature type="domain" description="A-factor biosynthesis hotdog" evidence="1">
    <location>
        <begin position="6"/>
        <end position="139"/>
    </location>
</feature>
<accession>A0ABW2DU88</accession>
<organism evidence="2 3">
    <name type="scientific">Streptomyces viridiviolaceus</name>
    <dbReference type="NCBI Taxonomy" id="68282"/>
    <lineage>
        <taxon>Bacteria</taxon>
        <taxon>Bacillati</taxon>
        <taxon>Actinomycetota</taxon>
        <taxon>Actinomycetes</taxon>
        <taxon>Kitasatosporales</taxon>
        <taxon>Streptomycetaceae</taxon>
        <taxon>Streptomyces</taxon>
    </lineage>
</organism>
<dbReference type="InterPro" id="IPR005509">
    <property type="entry name" value="AfsA_hotdog_dom"/>
</dbReference>
<reference evidence="3" key="1">
    <citation type="journal article" date="2019" name="Int. J. Syst. Evol. Microbiol.">
        <title>The Global Catalogue of Microorganisms (GCM) 10K type strain sequencing project: providing services to taxonomists for standard genome sequencing and annotation.</title>
        <authorList>
            <consortium name="The Broad Institute Genomics Platform"/>
            <consortium name="The Broad Institute Genome Sequencing Center for Infectious Disease"/>
            <person name="Wu L."/>
            <person name="Ma J."/>
        </authorList>
    </citation>
    <scope>NUCLEOTIDE SEQUENCE [LARGE SCALE GENOMIC DNA]</scope>
    <source>
        <strain evidence="3">JCM 4855</strain>
    </source>
</reference>
<name>A0ABW2DU88_9ACTN</name>
<keyword evidence="3" id="KW-1185">Reference proteome</keyword>
<protein>
    <submittedName>
        <fullName evidence="2">ScbA/BarX family gamma-butyrolactone biosynthesis protein</fullName>
    </submittedName>
</protein>
<sequence>MSQQSVHKRNAAEVLLTGWRCTAEDRFVVTARWPGDHFFYAVRDGHRDPLLLSETIRQTFPLLCHEAYGVPFGHHLVWDTYSWCANPEVLRADGASAELELRVAADEVVRRRGSVVALSLTYDVVRDGMPLAAATSRFTVQTPQVYLRLRGDHGDPAAVRPIPVPSGIPAHETGRTDPRHVVLAPGDAPHRWQLRVDTGHPVLFDHPVDHAPGMLMLEAARQAVHALSGRPAACVTAMDTRFHRYAELDAPSWIEARRSGQDALGRSRFSVTGSQDGHGLFSCTVTLAEGFTEQA</sequence>
<proteinExistence type="predicted"/>
<dbReference type="RefSeq" id="WP_189870958.1">
    <property type="nucleotide sequence ID" value="NZ_BMWA01000007.1"/>
</dbReference>
<dbReference type="Pfam" id="PF03756">
    <property type="entry name" value="AfsA"/>
    <property type="match status" value="2"/>
</dbReference>